<evidence type="ECO:0008006" key="4">
    <source>
        <dbReference type="Google" id="ProtNLM"/>
    </source>
</evidence>
<dbReference type="InterPro" id="IPR002816">
    <property type="entry name" value="TraB/PrgY/GumN_fam"/>
</dbReference>
<feature type="signal peptide" evidence="1">
    <location>
        <begin position="1"/>
        <end position="23"/>
    </location>
</feature>
<reference evidence="2" key="1">
    <citation type="submission" date="2023-08" db="EMBL/GenBank/DDBJ databases">
        <authorList>
            <person name="Audoor S."/>
            <person name="Bilcke G."/>
        </authorList>
    </citation>
    <scope>NUCLEOTIDE SEQUENCE</scope>
</reference>
<comment type="caution">
    <text evidence="2">The sequence shown here is derived from an EMBL/GenBank/DDBJ whole genome shotgun (WGS) entry which is preliminary data.</text>
</comment>
<sequence length="337" mass="37096">MLQASRMLSSIALVLSLLSCSQGFQSLQHSQRGLHLQVSPSPAIRLSLSSSASDLLTADDGTIATWNTPSGQTVTLIGTAHLSKKSNEQVKQVIEKCQPNIVMVELDPARLSRIGINSVDDIQLEVVTSEDIELPNQPPQPWYWLALNLFAQVARKFLTGMYNSASKDMKNNDGGGGEFLAAIRSAEACPNCHKLILGDRDSVTTIRRTFQLAIESGNPFALWGKFSEANQQEMDEMQRQVQQELGADGKEVDSGELQVAMMERLKSDSDLRDRLFAKLEQEVPEFTQAFLKERDYIMGQAIGRELTQDPSVKQVVAVVGLAHVPGIQAHLEGMFSK</sequence>
<gene>
    <name evidence="2" type="ORF">CYCCA115_LOCUS15860</name>
</gene>
<dbReference type="InterPro" id="IPR046345">
    <property type="entry name" value="TraB_PrgY-like"/>
</dbReference>
<dbReference type="PANTHER" id="PTHR21530">
    <property type="entry name" value="PHEROMONE SHUTDOWN PROTEIN"/>
    <property type="match status" value="1"/>
</dbReference>
<dbReference type="PROSITE" id="PS51257">
    <property type="entry name" value="PROKAR_LIPOPROTEIN"/>
    <property type="match status" value="1"/>
</dbReference>
<organism evidence="2 3">
    <name type="scientific">Cylindrotheca closterium</name>
    <dbReference type="NCBI Taxonomy" id="2856"/>
    <lineage>
        <taxon>Eukaryota</taxon>
        <taxon>Sar</taxon>
        <taxon>Stramenopiles</taxon>
        <taxon>Ochrophyta</taxon>
        <taxon>Bacillariophyta</taxon>
        <taxon>Bacillariophyceae</taxon>
        <taxon>Bacillariophycidae</taxon>
        <taxon>Bacillariales</taxon>
        <taxon>Bacillariaceae</taxon>
        <taxon>Cylindrotheca</taxon>
    </lineage>
</organism>
<keyword evidence="3" id="KW-1185">Reference proteome</keyword>
<dbReference type="Pfam" id="PF01963">
    <property type="entry name" value="TraB_PrgY_gumN"/>
    <property type="match status" value="1"/>
</dbReference>
<accession>A0AAD2FX60</accession>
<proteinExistence type="predicted"/>
<keyword evidence="1" id="KW-0732">Signal</keyword>
<protein>
    <recommendedName>
        <fullName evidence="4">TraB family protein</fullName>
    </recommendedName>
</protein>
<evidence type="ECO:0000313" key="2">
    <source>
        <dbReference type="EMBL" id="CAJ1955659.1"/>
    </source>
</evidence>
<evidence type="ECO:0000256" key="1">
    <source>
        <dbReference type="SAM" id="SignalP"/>
    </source>
</evidence>
<dbReference type="PANTHER" id="PTHR21530:SF7">
    <property type="entry name" value="TRAB DOMAIN-CONTAINING PROTEIN"/>
    <property type="match status" value="1"/>
</dbReference>
<dbReference type="AlphaFoldDB" id="A0AAD2FX60"/>
<name>A0AAD2FX60_9STRA</name>
<dbReference type="Proteomes" id="UP001295423">
    <property type="component" value="Unassembled WGS sequence"/>
</dbReference>
<dbReference type="EMBL" id="CAKOGP040001892">
    <property type="protein sequence ID" value="CAJ1955659.1"/>
    <property type="molecule type" value="Genomic_DNA"/>
</dbReference>
<dbReference type="CDD" id="cd14726">
    <property type="entry name" value="TraB_PrgY-like"/>
    <property type="match status" value="1"/>
</dbReference>
<evidence type="ECO:0000313" key="3">
    <source>
        <dbReference type="Proteomes" id="UP001295423"/>
    </source>
</evidence>
<feature type="chain" id="PRO_5042263760" description="TraB family protein" evidence="1">
    <location>
        <begin position="24"/>
        <end position="337"/>
    </location>
</feature>